<dbReference type="RefSeq" id="WP_113953449.1">
    <property type="nucleotide sequence ID" value="NZ_QNRT01000002.1"/>
</dbReference>
<dbReference type="Pfam" id="PF24606">
    <property type="entry name" value="CEMIP_beta-hel"/>
    <property type="match status" value="1"/>
</dbReference>
<dbReference type="InterPro" id="IPR055401">
    <property type="entry name" value="CEMIP_beta-hel_dom"/>
</dbReference>
<gene>
    <name evidence="4" type="ORF">DFR28_10214</name>
</gene>
<keyword evidence="1" id="KW-0732">Signal</keyword>
<dbReference type="Pfam" id="PF17963">
    <property type="entry name" value="Big_9"/>
    <property type="match status" value="1"/>
</dbReference>
<dbReference type="Gene3D" id="2.60.40.3440">
    <property type="match status" value="1"/>
</dbReference>
<dbReference type="InParanoid" id="A0A395JIJ7"/>
<dbReference type="AlphaFoldDB" id="A0A395JIJ7"/>
<dbReference type="InterPro" id="IPR019316">
    <property type="entry name" value="G8_domain"/>
</dbReference>
<dbReference type="SMART" id="SM01225">
    <property type="entry name" value="G8"/>
    <property type="match status" value="1"/>
</dbReference>
<name>A0A395JIJ7_9GAMM</name>
<feature type="domain" description="G8" evidence="3">
    <location>
        <begin position="107"/>
        <end position="230"/>
    </location>
</feature>
<organism evidence="4 5">
    <name type="scientific">Arenicella xantha</name>
    <dbReference type="NCBI Taxonomy" id="644221"/>
    <lineage>
        <taxon>Bacteria</taxon>
        <taxon>Pseudomonadati</taxon>
        <taxon>Pseudomonadota</taxon>
        <taxon>Gammaproteobacteria</taxon>
        <taxon>Arenicellales</taxon>
        <taxon>Arenicellaceae</taxon>
        <taxon>Arenicella</taxon>
    </lineage>
</organism>
<evidence type="ECO:0000313" key="5">
    <source>
        <dbReference type="Proteomes" id="UP000253083"/>
    </source>
</evidence>
<dbReference type="PROSITE" id="PS51484">
    <property type="entry name" value="G8"/>
    <property type="match status" value="1"/>
</dbReference>
<evidence type="ECO:0000313" key="4">
    <source>
        <dbReference type="EMBL" id="RBP50603.1"/>
    </source>
</evidence>
<dbReference type="InterPro" id="IPR052387">
    <property type="entry name" value="Fibrocystin"/>
</dbReference>
<dbReference type="OrthoDB" id="220114at2"/>
<keyword evidence="5" id="KW-1185">Reference proteome</keyword>
<comment type="caution">
    <text evidence="4">The sequence shown here is derived from an EMBL/GenBank/DDBJ whole genome shotgun (WGS) entry which is preliminary data.</text>
</comment>
<dbReference type="Pfam" id="PF10162">
    <property type="entry name" value="G8"/>
    <property type="match status" value="1"/>
</dbReference>
<protein>
    <submittedName>
        <fullName evidence="4">G8 domain-containing protein</fullName>
    </submittedName>
</protein>
<dbReference type="Proteomes" id="UP000253083">
    <property type="component" value="Unassembled WGS sequence"/>
</dbReference>
<reference evidence="4 5" key="1">
    <citation type="submission" date="2018-06" db="EMBL/GenBank/DDBJ databases">
        <title>Genomic Encyclopedia of Type Strains, Phase IV (KMG-IV): sequencing the most valuable type-strain genomes for metagenomic binning, comparative biology and taxonomic classification.</title>
        <authorList>
            <person name="Goeker M."/>
        </authorList>
    </citation>
    <scope>NUCLEOTIDE SEQUENCE [LARGE SCALE GENOMIC DNA]</scope>
    <source>
        <strain evidence="4 5">DSM 24032</strain>
    </source>
</reference>
<dbReference type="PANTHER" id="PTHR46769:SF2">
    <property type="entry name" value="FIBROCYSTIN-L ISOFORM 2 PRECURSOR-RELATED"/>
    <property type="match status" value="1"/>
</dbReference>
<evidence type="ECO:0000259" key="3">
    <source>
        <dbReference type="PROSITE" id="PS51484"/>
    </source>
</evidence>
<evidence type="ECO:0000256" key="1">
    <source>
        <dbReference type="ARBA" id="ARBA00022729"/>
    </source>
</evidence>
<sequence length="905" mass="97864">MKSLEFLSPARSLLLALPFILGMPSQLVAGPEAAKYISAIMLLLDEQELDLCAHAVGDPSLPDLGENPMPGHTDPGKMAEHMAIFDFVDYDNATHVAVQSGNWSSQSTWYAGRIPTDCAKVVIPVDTTVSYDIDSDVRLHTVRVDGNLNFSTSSSTRMVLDTLVVDPRGVLQIGTKANPMPANRSAEIVIADNGDINVQHDPMLLSRGVVAHGTTRIHGAVKTTHLKVASDPLAGQTSLTLTESPIGWRIGDKLVIAGTYYLGWKWDNDIRAVRYFGTQDEVRTIESIAGNSITLDSALAFDHTSPRADLKTSVANFTRNVAIRTENADSVAVHQRGHVMFMHSNKVDVRYAEFDELGRTDKSVPSLDISNVSPVSANSNVQGRYSFHFHRTGTADQRQPAVAVGNAVFGSPGWGYTHHDSHADFHDNASFNTFGAGFVAETGNETGIWSGNIAIKAEGNSAFNPKNGNDREGFDMGRTGDGFWFQGRLVRSIDNIAASVNHGFVYLHRGSGMLNFPPDRFMLPEALGLGSDATPDDAPIRDFDNNEAFANTVGLYIVKANPNQEHDIMTTLSDFTAWNVRAGAAIEYTSHYLVNNFDLIAAPSNLAPFYAPAFGLEFGTNTTDMVAKDIHINGFPEGILLSKHQTNSEDSGRDQFVVIGGSFTNVGTHFVEQDATDLIISNDDLVPGRFSVDVNNNGGRFEYLSAATSAGAGVSYTGFKTDSIGQTPVPAGVDTYGIFVRDMIANVEINGYYHDTDSGDIYTVVENYFSDRATGEIHKVGFKTFLGPDVVSVLGNQFHAWADAVDMGDINIASASPTAIDDAASTTVETAVQLNLTTNDTDPENDSLYVDGIVQPRDGRVFQDSASSVTYMPNFGFTGVDTFYYWVSDGNGNFSKGHVNVTVSN</sequence>
<dbReference type="EMBL" id="QNRT01000002">
    <property type="protein sequence ID" value="RBP50603.1"/>
    <property type="molecule type" value="Genomic_DNA"/>
</dbReference>
<accession>A0A395JIJ7</accession>
<evidence type="ECO:0000256" key="2">
    <source>
        <dbReference type="ARBA" id="ARBA00023180"/>
    </source>
</evidence>
<proteinExistence type="predicted"/>
<dbReference type="PANTHER" id="PTHR46769">
    <property type="entry name" value="POLYCYSTIC KIDNEY AND HEPATIC DISEASE 1 (AUTOSOMAL RECESSIVE)-LIKE 1"/>
    <property type="match status" value="1"/>
</dbReference>
<keyword evidence="2" id="KW-0325">Glycoprotein</keyword>